<evidence type="ECO:0000256" key="2">
    <source>
        <dbReference type="ARBA" id="ARBA00022448"/>
    </source>
</evidence>
<evidence type="ECO:0000256" key="5">
    <source>
        <dbReference type="ARBA" id="ARBA00022847"/>
    </source>
</evidence>
<dbReference type="InterPro" id="IPR036259">
    <property type="entry name" value="MFS_trans_sf"/>
</dbReference>
<dbReference type="PANTHER" id="PTHR43528:SF3">
    <property type="entry name" value="CITRATE-PROTON SYMPORTER"/>
    <property type="match status" value="1"/>
</dbReference>
<keyword evidence="2" id="KW-0813">Transport</keyword>
<feature type="domain" description="Major facilitator superfamily (MFS) profile" evidence="9">
    <location>
        <begin position="11"/>
        <end position="414"/>
    </location>
</feature>
<feature type="transmembrane region" description="Helical" evidence="8">
    <location>
        <begin position="48"/>
        <end position="74"/>
    </location>
</feature>
<feature type="transmembrane region" description="Helical" evidence="8">
    <location>
        <begin position="394"/>
        <end position="412"/>
    </location>
</feature>
<gene>
    <name evidence="10" type="ORF">GOB93_13405</name>
</gene>
<organism evidence="10 11">
    <name type="scientific">Acetobacter musti</name>
    <dbReference type="NCBI Taxonomy" id="864732"/>
    <lineage>
        <taxon>Bacteria</taxon>
        <taxon>Pseudomonadati</taxon>
        <taxon>Pseudomonadota</taxon>
        <taxon>Alphaproteobacteria</taxon>
        <taxon>Acetobacterales</taxon>
        <taxon>Acetobacteraceae</taxon>
        <taxon>Acetobacter</taxon>
    </lineage>
</organism>
<feature type="transmembrane region" description="Helical" evidence="8">
    <location>
        <begin position="325"/>
        <end position="352"/>
    </location>
</feature>
<proteinExistence type="predicted"/>
<name>A0ABX0JSW8_9PROT</name>
<dbReference type="InterPro" id="IPR020846">
    <property type="entry name" value="MFS_dom"/>
</dbReference>
<dbReference type="PROSITE" id="PS50850">
    <property type="entry name" value="MFS"/>
    <property type="match status" value="1"/>
</dbReference>
<evidence type="ECO:0000313" key="10">
    <source>
        <dbReference type="EMBL" id="NHN85630.1"/>
    </source>
</evidence>
<sequence>MTPTSAAARRNIVGAAIGNAFELFDFTAYATFATVISYTFFPAGHSDAALLMTLATFGIGFLVRPLGAFIIGAYADRHGRRAAMTLTVWVMAAGSAIIAFLPGYARIGLLAPLALVIARLLQGFAAGGELGAATSILVENARENRIGLAGSWQTTGQHLGALMSGLLGLILFLSFDEHTIRDWAWRLPFVFGTLIAPVGIYLRKTLEETAPTPEERPSFADFMRQFRNHAFSCLPIGVVYEAGSTIQQYFFQFAVTYAVHTLHMPVRKALLINISNGVVGFAGSLSGGLLADRYGARPVIIVSRLINAVLYLPVFWLMLQAPSLLNLTLACAVLMVGNAVSGGAGMAFLASLFPKEQRAFGIGLSYSIGVTLFGSTAQLVFAGIISLTGSKLSWIGYVITICALSAVILMACRNTPRNTLRNTTPATRITDKKKARPA</sequence>
<evidence type="ECO:0000256" key="8">
    <source>
        <dbReference type="SAM" id="Phobius"/>
    </source>
</evidence>
<keyword evidence="3" id="KW-1003">Cell membrane</keyword>
<dbReference type="Proteomes" id="UP000635278">
    <property type="component" value="Unassembled WGS sequence"/>
</dbReference>
<evidence type="ECO:0000313" key="11">
    <source>
        <dbReference type="Proteomes" id="UP000635278"/>
    </source>
</evidence>
<evidence type="ECO:0000256" key="7">
    <source>
        <dbReference type="ARBA" id="ARBA00023136"/>
    </source>
</evidence>
<comment type="caution">
    <text evidence="10">The sequence shown here is derived from an EMBL/GenBank/DDBJ whole genome shotgun (WGS) entry which is preliminary data.</text>
</comment>
<feature type="transmembrane region" description="Helical" evidence="8">
    <location>
        <begin position="364"/>
        <end position="388"/>
    </location>
</feature>
<feature type="transmembrane region" description="Helical" evidence="8">
    <location>
        <begin position="298"/>
        <end position="319"/>
    </location>
</feature>
<keyword evidence="11" id="KW-1185">Reference proteome</keyword>
<feature type="transmembrane region" description="Helical" evidence="8">
    <location>
        <begin position="12"/>
        <end position="36"/>
    </location>
</feature>
<dbReference type="Pfam" id="PF07690">
    <property type="entry name" value="MFS_1"/>
    <property type="match status" value="1"/>
</dbReference>
<evidence type="ECO:0000256" key="3">
    <source>
        <dbReference type="ARBA" id="ARBA00022475"/>
    </source>
</evidence>
<keyword evidence="6 8" id="KW-1133">Transmembrane helix</keyword>
<dbReference type="InterPro" id="IPR051084">
    <property type="entry name" value="H+-coupled_symporters"/>
</dbReference>
<accession>A0ABX0JSW8</accession>
<feature type="transmembrane region" description="Helical" evidence="8">
    <location>
        <begin position="158"/>
        <end position="176"/>
    </location>
</feature>
<protein>
    <submittedName>
        <fullName evidence="10">MFS transporter</fullName>
    </submittedName>
</protein>
<feature type="transmembrane region" description="Helical" evidence="8">
    <location>
        <begin position="86"/>
        <end position="105"/>
    </location>
</feature>
<reference evidence="10 11" key="1">
    <citation type="journal article" date="2020" name="Int. J. Syst. Evol. Microbiol.">
        <title>Novel acetic acid bacteria from cider fermentations: Acetobacter conturbans sp. nov. and Acetobacter fallax sp. nov.</title>
        <authorList>
            <person name="Sombolestani A.S."/>
            <person name="Cleenwerck I."/>
            <person name="Cnockaert M."/>
            <person name="Borremans W."/>
            <person name="Wieme A.D."/>
            <person name="De Vuyst L."/>
            <person name="Vandamme P."/>
        </authorList>
    </citation>
    <scope>NUCLEOTIDE SEQUENCE [LARGE SCALE GENOMIC DNA]</scope>
    <source>
        <strain evidence="10 11">LMG 30640</strain>
    </source>
</reference>
<dbReference type="Gene3D" id="1.20.1250.20">
    <property type="entry name" value="MFS general substrate transporter like domains"/>
    <property type="match status" value="2"/>
</dbReference>
<evidence type="ECO:0000259" key="9">
    <source>
        <dbReference type="PROSITE" id="PS50850"/>
    </source>
</evidence>
<keyword evidence="4 8" id="KW-0812">Transmembrane</keyword>
<dbReference type="RefSeq" id="WP_173584018.1">
    <property type="nucleotide sequence ID" value="NZ_WOTB01000018.1"/>
</dbReference>
<dbReference type="EMBL" id="WOTB01000018">
    <property type="protein sequence ID" value="NHN85630.1"/>
    <property type="molecule type" value="Genomic_DNA"/>
</dbReference>
<feature type="transmembrane region" description="Helical" evidence="8">
    <location>
        <begin position="270"/>
        <end position="291"/>
    </location>
</feature>
<feature type="transmembrane region" description="Helical" evidence="8">
    <location>
        <begin position="183"/>
        <end position="202"/>
    </location>
</feature>
<evidence type="ECO:0000256" key="1">
    <source>
        <dbReference type="ARBA" id="ARBA00004651"/>
    </source>
</evidence>
<dbReference type="InterPro" id="IPR011701">
    <property type="entry name" value="MFS"/>
</dbReference>
<comment type="subcellular location">
    <subcellularLocation>
        <location evidence="1">Cell membrane</location>
        <topology evidence="1">Multi-pass membrane protein</topology>
    </subcellularLocation>
</comment>
<keyword evidence="7 8" id="KW-0472">Membrane</keyword>
<evidence type="ECO:0000256" key="6">
    <source>
        <dbReference type="ARBA" id="ARBA00022989"/>
    </source>
</evidence>
<dbReference type="PANTHER" id="PTHR43528">
    <property type="entry name" value="ALPHA-KETOGLUTARATE PERMEASE"/>
    <property type="match status" value="1"/>
</dbReference>
<dbReference type="SUPFAM" id="SSF103473">
    <property type="entry name" value="MFS general substrate transporter"/>
    <property type="match status" value="1"/>
</dbReference>
<evidence type="ECO:0000256" key="4">
    <source>
        <dbReference type="ARBA" id="ARBA00022692"/>
    </source>
</evidence>
<keyword evidence="5" id="KW-0769">Symport</keyword>